<evidence type="ECO:0000256" key="2">
    <source>
        <dbReference type="ARBA" id="ARBA00013274"/>
    </source>
</evidence>
<dbReference type="SMART" id="SM00022">
    <property type="entry name" value="PLAc"/>
    <property type="match status" value="1"/>
</dbReference>
<dbReference type="PANTHER" id="PTHR10728">
    <property type="entry name" value="CYTOSOLIC PHOSPHOLIPASE A2"/>
    <property type="match status" value="1"/>
</dbReference>
<gene>
    <name evidence="12" type="ORF">Z520_06501</name>
</gene>
<dbReference type="RefSeq" id="XP_016631846.1">
    <property type="nucleotide sequence ID" value="XM_016777001.1"/>
</dbReference>
<evidence type="ECO:0000256" key="7">
    <source>
        <dbReference type="ARBA" id="ARBA00023180"/>
    </source>
</evidence>
<accession>A0A0D2KM01</accession>
<evidence type="ECO:0000256" key="8">
    <source>
        <dbReference type="ARBA" id="ARBA00049531"/>
    </source>
</evidence>
<keyword evidence="13" id="KW-1185">Reference proteome</keyword>
<evidence type="ECO:0000256" key="1">
    <source>
        <dbReference type="ARBA" id="ARBA00008780"/>
    </source>
</evidence>
<dbReference type="OrthoDB" id="4084751at2759"/>
<comment type="catalytic activity">
    <reaction evidence="8 10">
        <text>a 1-acyl-sn-glycero-3-phosphocholine + H2O = sn-glycerol 3-phosphocholine + a fatty acid + H(+)</text>
        <dbReference type="Rhea" id="RHEA:15177"/>
        <dbReference type="ChEBI" id="CHEBI:15377"/>
        <dbReference type="ChEBI" id="CHEBI:15378"/>
        <dbReference type="ChEBI" id="CHEBI:16870"/>
        <dbReference type="ChEBI" id="CHEBI:28868"/>
        <dbReference type="ChEBI" id="CHEBI:58168"/>
        <dbReference type="EC" id="3.1.1.5"/>
    </reaction>
</comment>
<evidence type="ECO:0000256" key="4">
    <source>
        <dbReference type="ARBA" id="ARBA00022801"/>
    </source>
</evidence>
<evidence type="ECO:0000259" key="11">
    <source>
        <dbReference type="PROSITE" id="PS51210"/>
    </source>
</evidence>
<protein>
    <recommendedName>
        <fullName evidence="2 10">Lysophospholipase</fullName>
        <ecNumber evidence="2 10">3.1.1.5</ecNumber>
    </recommendedName>
</protein>
<dbReference type="EC" id="3.1.1.5" evidence="2 10"/>
<evidence type="ECO:0000256" key="10">
    <source>
        <dbReference type="RuleBase" id="RU362103"/>
    </source>
</evidence>
<keyword evidence="4 9" id="KW-0378">Hydrolase</keyword>
<dbReference type="EMBL" id="KN848073">
    <property type="protein sequence ID" value="KIX97723.1"/>
    <property type="molecule type" value="Genomic_DNA"/>
</dbReference>
<dbReference type="AlphaFoldDB" id="A0A0D2KM01"/>
<dbReference type="SUPFAM" id="SSF52151">
    <property type="entry name" value="FabD/lysophospholipase-like"/>
    <property type="match status" value="1"/>
</dbReference>
<reference evidence="12 13" key="1">
    <citation type="submission" date="2015-01" db="EMBL/GenBank/DDBJ databases">
        <title>The Genome Sequence of Fonsecaea multimorphosa CBS 102226.</title>
        <authorList>
            <consortium name="The Broad Institute Genomics Platform"/>
            <person name="Cuomo C."/>
            <person name="de Hoog S."/>
            <person name="Gorbushina A."/>
            <person name="Stielow B."/>
            <person name="Teixiera M."/>
            <person name="Abouelleil A."/>
            <person name="Chapman S.B."/>
            <person name="Priest M."/>
            <person name="Young S.K."/>
            <person name="Wortman J."/>
            <person name="Nusbaum C."/>
            <person name="Birren B."/>
        </authorList>
    </citation>
    <scope>NUCLEOTIDE SEQUENCE [LARGE SCALE GENOMIC DNA]</scope>
    <source>
        <strain evidence="12 13">CBS 102226</strain>
    </source>
</reference>
<dbReference type="GO" id="GO:0004623">
    <property type="term" value="F:phospholipase A2 activity"/>
    <property type="evidence" value="ECO:0007669"/>
    <property type="project" value="TreeGrafter"/>
</dbReference>
<dbReference type="GO" id="GO:0046475">
    <property type="term" value="P:glycerophospholipid catabolic process"/>
    <property type="evidence" value="ECO:0007669"/>
    <property type="project" value="TreeGrafter"/>
</dbReference>
<dbReference type="GO" id="GO:0005783">
    <property type="term" value="C:endoplasmic reticulum"/>
    <property type="evidence" value="ECO:0007669"/>
    <property type="project" value="TreeGrafter"/>
</dbReference>
<dbReference type="PROSITE" id="PS51210">
    <property type="entry name" value="PLA2C"/>
    <property type="match status" value="1"/>
</dbReference>
<evidence type="ECO:0000256" key="5">
    <source>
        <dbReference type="ARBA" id="ARBA00022963"/>
    </source>
</evidence>
<dbReference type="GO" id="GO:0005829">
    <property type="term" value="C:cytosol"/>
    <property type="evidence" value="ECO:0007669"/>
    <property type="project" value="TreeGrafter"/>
</dbReference>
<dbReference type="GeneID" id="27712247"/>
<dbReference type="GO" id="GO:0004622">
    <property type="term" value="F:phosphatidylcholine lysophospholipase activity"/>
    <property type="evidence" value="ECO:0007669"/>
    <property type="project" value="UniProtKB-EC"/>
</dbReference>
<feature type="signal peptide" evidence="10">
    <location>
        <begin position="1"/>
        <end position="19"/>
    </location>
</feature>
<keyword evidence="3 10" id="KW-0732">Signal</keyword>
<evidence type="ECO:0000313" key="13">
    <source>
        <dbReference type="Proteomes" id="UP000053411"/>
    </source>
</evidence>
<keyword evidence="7" id="KW-0325">Glycoprotein</keyword>
<organism evidence="12 13">
    <name type="scientific">Fonsecaea multimorphosa CBS 102226</name>
    <dbReference type="NCBI Taxonomy" id="1442371"/>
    <lineage>
        <taxon>Eukaryota</taxon>
        <taxon>Fungi</taxon>
        <taxon>Dikarya</taxon>
        <taxon>Ascomycota</taxon>
        <taxon>Pezizomycotina</taxon>
        <taxon>Eurotiomycetes</taxon>
        <taxon>Chaetothyriomycetidae</taxon>
        <taxon>Chaetothyriales</taxon>
        <taxon>Herpotrichiellaceae</taxon>
        <taxon>Fonsecaea</taxon>
    </lineage>
</organism>
<dbReference type="Pfam" id="PF01735">
    <property type="entry name" value="PLA2_B"/>
    <property type="match status" value="1"/>
</dbReference>
<sequence>MKFALLAVVASTVAAGVNGELPWMPEFCFRDLTFGAAHAIPLENDYVDTIVAVENLRRSLPNSPKGYTPTSQSCPHNAPVVRSAASLSPNETQWLQKRRNNTVAPMRNLLGRLSIQGFNATEYIDRVANNVSALPNIGIAVSGGGWRALMNGAGALKAFDSRTVDNTAKGKLGGLLQSATYLAGLSGGSWLVGSLFMNNFTTVGALQAETSGSVWEFGNSVIEGPKKSGLQIFNTAEYYANLVSDVEGKSGAGFDTSLTDLWGRALSYQLINATDGGPAYTWSSIGISAPFISADSPYPIIIADSRAPGETLIPGNTTIYEFNPYEMGSWDPTSFGFVPMNRLGTNWTAGRVPANEKCVVGFDNAGYLMGTSSTLFNQFILYLNGTGIPDSLRNLVADLLTDLGDDNNDIADYTPNPFFHYNPQTNPSANSSRLTLVDGGEDLQNIPLHPLIQPNRHVDVIFAVDSSADTDFNWPNGTSMVATYERSLSAMANGTNFPSVPDVNTFVNLGLNTRPTFFGCNTSNFTGGTSIPPLVVYIPNSPYVTFSNISTFQLSTNDSQRDAIILNGLNVATMGNGTRDATWPTCVACAILSRSLERTNTEVPQACTSCFNDFCWDGSLNSTQPVNYEPEPVLKAVSLQSGGPKLLPRWAIAMAAAALGYHSL</sequence>
<dbReference type="InterPro" id="IPR016035">
    <property type="entry name" value="Acyl_Trfase/lysoPLipase"/>
</dbReference>
<dbReference type="Proteomes" id="UP000053411">
    <property type="component" value="Unassembled WGS sequence"/>
</dbReference>
<proteinExistence type="inferred from homology"/>
<dbReference type="PANTHER" id="PTHR10728:SF33">
    <property type="entry name" value="LYSOPHOSPHOLIPASE 1-RELATED"/>
    <property type="match status" value="1"/>
</dbReference>
<keyword evidence="5 9" id="KW-0442">Lipid degradation</keyword>
<dbReference type="STRING" id="1442371.A0A0D2KM01"/>
<dbReference type="Gene3D" id="3.40.1090.10">
    <property type="entry name" value="Cytosolic phospholipase A2 catalytic domain"/>
    <property type="match status" value="1"/>
</dbReference>
<keyword evidence="6 9" id="KW-0443">Lipid metabolism</keyword>
<evidence type="ECO:0000256" key="9">
    <source>
        <dbReference type="PROSITE-ProRule" id="PRU00555"/>
    </source>
</evidence>
<dbReference type="InterPro" id="IPR002642">
    <property type="entry name" value="LysoPLipase_cat_dom"/>
</dbReference>
<name>A0A0D2KM01_9EURO</name>
<feature type="chain" id="PRO_5005112571" description="Lysophospholipase" evidence="10">
    <location>
        <begin position="20"/>
        <end position="664"/>
    </location>
</feature>
<feature type="domain" description="PLA2c" evidence="11">
    <location>
        <begin position="73"/>
        <end position="621"/>
    </location>
</feature>
<dbReference type="VEuPathDB" id="FungiDB:Z520_06501"/>
<evidence type="ECO:0000313" key="12">
    <source>
        <dbReference type="EMBL" id="KIX97723.1"/>
    </source>
</evidence>
<evidence type="ECO:0000256" key="6">
    <source>
        <dbReference type="ARBA" id="ARBA00023098"/>
    </source>
</evidence>
<evidence type="ECO:0000256" key="3">
    <source>
        <dbReference type="ARBA" id="ARBA00022729"/>
    </source>
</evidence>
<comment type="similarity">
    <text evidence="1 10">Belongs to the lysophospholipase family.</text>
</comment>
<dbReference type="FunFam" id="3.40.1090.10:FF:000010">
    <property type="entry name" value="Lysophospholipase"/>
    <property type="match status" value="1"/>
</dbReference>